<feature type="transmembrane region" description="Helical" evidence="1">
    <location>
        <begin position="167"/>
        <end position="187"/>
    </location>
</feature>
<dbReference type="AlphaFoldDB" id="A0A1I6I2J9"/>
<evidence type="ECO:0008006" key="4">
    <source>
        <dbReference type="Google" id="ProtNLM"/>
    </source>
</evidence>
<sequence length="226" mass="25566">MKSIKNTAKIAGALYLLVIIFGVFAEKYVRASLIDVENNEKTIANILEHEFLFRLGFLSDLGMQFAYFLLAMFLYRILKNINDWVAKTMLLSVCIAVAIMCINMLNHYAPLLLLSSTIKSTANTNNLIIFYVQMHNHGYHIAQLFFGFCLLPLGYLILKYKGFPKIIGYLLMIGCIGYLLDFTLYFLSPVVNKNLSEYITAPADLGEISLCIYLLVIGIKLKSTES</sequence>
<evidence type="ECO:0000313" key="3">
    <source>
        <dbReference type="Proteomes" id="UP000199462"/>
    </source>
</evidence>
<keyword evidence="3" id="KW-1185">Reference proteome</keyword>
<protein>
    <recommendedName>
        <fullName evidence="4">DUF4386 domain-containing protein</fullName>
    </recommendedName>
</protein>
<feature type="transmembrane region" description="Helical" evidence="1">
    <location>
        <begin position="199"/>
        <end position="219"/>
    </location>
</feature>
<organism evidence="2 3">
    <name type="scientific">Maribacter stanieri</name>
    <dbReference type="NCBI Taxonomy" id="440514"/>
    <lineage>
        <taxon>Bacteria</taxon>
        <taxon>Pseudomonadati</taxon>
        <taxon>Bacteroidota</taxon>
        <taxon>Flavobacteriia</taxon>
        <taxon>Flavobacteriales</taxon>
        <taxon>Flavobacteriaceae</taxon>
        <taxon>Maribacter</taxon>
    </lineage>
</organism>
<dbReference type="RefSeq" id="WP_091901905.1">
    <property type="nucleotide sequence ID" value="NZ_FOYX01000001.1"/>
</dbReference>
<dbReference type="EMBL" id="FOYX01000001">
    <property type="protein sequence ID" value="SFR60915.1"/>
    <property type="molecule type" value="Genomic_DNA"/>
</dbReference>
<proteinExistence type="predicted"/>
<keyword evidence="1" id="KW-0812">Transmembrane</keyword>
<evidence type="ECO:0000256" key="1">
    <source>
        <dbReference type="SAM" id="Phobius"/>
    </source>
</evidence>
<dbReference type="Pfam" id="PF14329">
    <property type="entry name" value="DUF4386"/>
    <property type="match status" value="1"/>
</dbReference>
<keyword evidence="1" id="KW-1133">Transmembrane helix</keyword>
<dbReference type="InterPro" id="IPR025495">
    <property type="entry name" value="DUF4386"/>
</dbReference>
<evidence type="ECO:0000313" key="2">
    <source>
        <dbReference type="EMBL" id="SFR60915.1"/>
    </source>
</evidence>
<feature type="transmembrane region" description="Helical" evidence="1">
    <location>
        <begin position="90"/>
        <end position="109"/>
    </location>
</feature>
<dbReference type="STRING" id="440514.SAMN04488010_1031"/>
<feature type="transmembrane region" description="Helical" evidence="1">
    <location>
        <begin position="61"/>
        <end position="78"/>
    </location>
</feature>
<feature type="transmembrane region" description="Helical" evidence="1">
    <location>
        <begin position="139"/>
        <end position="158"/>
    </location>
</feature>
<reference evidence="3" key="1">
    <citation type="submission" date="2016-10" db="EMBL/GenBank/DDBJ databases">
        <authorList>
            <person name="Varghese N."/>
            <person name="Submissions S."/>
        </authorList>
    </citation>
    <scope>NUCLEOTIDE SEQUENCE [LARGE SCALE GENOMIC DNA]</scope>
    <source>
        <strain evidence="3">DSM 19891</strain>
    </source>
</reference>
<dbReference type="Proteomes" id="UP000199462">
    <property type="component" value="Unassembled WGS sequence"/>
</dbReference>
<name>A0A1I6I2J9_9FLAO</name>
<accession>A0A1I6I2J9</accession>
<gene>
    <name evidence="2" type="ORF">SAMN04488010_1031</name>
</gene>
<keyword evidence="1" id="KW-0472">Membrane</keyword>